<reference evidence="5 6" key="1">
    <citation type="submission" date="2011-08" db="EMBL/GenBank/DDBJ databases">
        <authorList>
            <person name="Liu Z.J."/>
            <person name="Shi F.L."/>
            <person name="Lu J.Q."/>
            <person name="Li M."/>
            <person name="Wang Z.L."/>
        </authorList>
    </citation>
    <scope>NUCLEOTIDE SEQUENCE [LARGE SCALE GENOMIC DNA]</scope>
    <source>
        <strain evidence="5 6">USNM 41457</strain>
    </source>
</reference>
<comment type="caution">
    <text evidence="5">The sequence shown here is derived from an EMBL/GenBank/DDBJ whole genome shotgun (WGS) entry which is preliminary data.</text>
</comment>
<feature type="compositionally biased region" description="Low complexity" evidence="4">
    <location>
        <begin position="83"/>
        <end position="120"/>
    </location>
</feature>
<dbReference type="PANTHER" id="PTHR12728:SF0">
    <property type="entry name" value="RIBOSOME PRODUCTION FACTOR 2 HOMOLOG"/>
    <property type="match status" value="1"/>
</dbReference>
<evidence type="ECO:0000313" key="5">
    <source>
        <dbReference type="EMBL" id="EJW04621.1"/>
    </source>
</evidence>
<protein>
    <recommendedName>
        <fullName evidence="3">Ribosome production factor 2 homolog</fullName>
    </recommendedName>
    <alternativeName>
        <fullName evidence="3">Ribosome biogenesis protein RPF2 homolog</fullName>
    </alternativeName>
</protein>
<feature type="compositionally biased region" description="Basic residues" evidence="4">
    <location>
        <begin position="73"/>
        <end position="82"/>
    </location>
</feature>
<dbReference type="OrthoDB" id="407658at2759"/>
<dbReference type="VEuPathDB" id="MicrosporidiaDB:EDEG_01173"/>
<dbReference type="GO" id="GO:0005730">
    <property type="term" value="C:nucleolus"/>
    <property type="evidence" value="ECO:0007669"/>
    <property type="project" value="UniProtKB-SubCell"/>
</dbReference>
<dbReference type="HOGENOM" id="CLU_698351_0_0_1"/>
<comment type="subcellular location">
    <subcellularLocation>
        <location evidence="1 3">Nucleus</location>
        <location evidence="1 3">Nucleolus</location>
    </subcellularLocation>
</comment>
<evidence type="ECO:0000256" key="4">
    <source>
        <dbReference type="SAM" id="MobiDB-lite"/>
    </source>
</evidence>
<keyword evidence="2 3" id="KW-0539">Nucleus</keyword>
<dbReference type="InterPro" id="IPR039770">
    <property type="entry name" value="Rpf2"/>
</dbReference>
<dbReference type="InParanoid" id="J9DA68"/>
<evidence type="ECO:0000256" key="3">
    <source>
        <dbReference type="RuleBase" id="RU367086"/>
    </source>
</evidence>
<gene>
    <name evidence="5" type="ORF">EDEG_01173</name>
</gene>
<dbReference type="Proteomes" id="UP000003163">
    <property type="component" value="Unassembled WGS sequence"/>
</dbReference>
<dbReference type="GO" id="GO:0000463">
    <property type="term" value="P:maturation of LSU-rRNA from tricistronic rRNA transcript (SSU-rRNA, 5.8S rRNA, LSU-rRNA)"/>
    <property type="evidence" value="ECO:0007669"/>
    <property type="project" value="TreeGrafter"/>
</dbReference>
<organism evidence="5 6">
    <name type="scientific">Edhazardia aedis (strain USNM 41457)</name>
    <name type="common">Microsporidian parasite</name>
    <dbReference type="NCBI Taxonomy" id="1003232"/>
    <lineage>
        <taxon>Eukaryota</taxon>
        <taxon>Fungi</taxon>
        <taxon>Fungi incertae sedis</taxon>
        <taxon>Microsporidia</taxon>
        <taxon>Edhazardia</taxon>
    </lineage>
</organism>
<dbReference type="PANTHER" id="PTHR12728">
    <property type="entry name" value="BRIX DOMAIN CONTAINING PROTEIN"/>
    <property type="match status" value="1"/>
</dbReference>
<dbReference type="EMBL" id="AFBI03000016">
    <property type="protein sequence ID" value="EJW04621.1"/>
    <property type="molecule type" value="Genomic_DNA"/>
</dbReference>
<dbReference type="GO" id="GO:0019843">
    <property type="term" value="F:rRNA binding"/>
    <property type="evidence" value="ECO:0007669"/>
    <property type="project" value="UniProtKB-UniRule"/>
</dbReference>
<evidence type="ECO:0000256" key="1">
    <source>
        <dbReference type="ARBA" id="ARBA00004604"/>
    </source>
</evidence>
<reference evidence="6" key="2">
    <citation type="submission" date="2015-07" db="EMBL/GenBank/DDBJ databases">
        <title>Contrasting host-pathogen interactions and genome evolution in two generalist and specialist microsporidian pathogens of mosquitoes.</title>
        <authorList>
            <consortium name="The Broad Institute Genomics Platform"/>
            <consortium name="The Broad Institute Genome Sequencing Center for Infectious Disease"/>
            <person name="Cuomo C.A."/>
            <person name="Sanscrainte N.D."/>
            <person name="Goldberg J.M."/>
            <person name="Heiman D."/>
            <person name="Young S."/>
            <person name="Zeng Q."/>
            <person name="Becnel J.J."/>
            <person name="Birren B.W."/>
        </authorList>
    </citation>
    <scope>NUCLEOTIDE SEQUENCE [LARGE SCALE GENOMIC DNA]</scope>
    <source>
        <strain evidence="6">USNM 41457</strain>
    </source>
</reference>
<keyword evidence="6" id="KW-1185">Reference proteome</keyword>
<name>J9DA68_EDHAE</name>
<evidence type="ECO:0000256" key="2">
    <source>
        <dbReference type="ARBA" id="ARBA00023242"/>
    </source>
</evidence>
<dbReference type="AlphaFoldDB" id="J9DA68"/>
<proteinExistence type="inferred from homology"/>
<dbReference type="STRING" id="1003232.J9DA68"/>
<comment type="similarity">
    <text evidence="3">Belongs to the RPF2 family.</text>
</comment>
<evidence type="ECO:0000313" key="6">
    <source>
        <dbReference type="Proteomes" id="UP000003163"/>
    </source>
</evidence>
<feature type="region of interest" description="Disordered" evidence="4">
    <location>
        <begin position="73"/>
        <end position="120"/>
    </location>
</feature>
<dbReference type="GO" id="GO:0000027">
    <property type="term" value="P:ribosomal large subunit assembly"/>
    <property type="evidence" value="ECO:0007669"/>
    <property type="project" value="InterPro"/>
</dbReference>
<sequence>MKIQKFEERKKLLLIKPSTETPEILKNIAYIHNRAVFSKVAPKTNLFDQHDLCESILRDKEINLLIQYCKKTPKKDKSKKNKNSNSNNNTIDISNENNNSNTSNNNTNNTININTNNTTNQENTITDRNIKKVLEIGIENTNVSENNDNSQDNEIKANEDTHKLDCTENTIQKKISKDNTKIEEIKNSSPKEYLIIGRQFDGEMLELIEFSIQNFTSITHYTSKKIILEPNCGYYLSLIGIKDDRLKNLLTDIFGQKTQSVSLDNIKYTLTIENITTDKSINNEENDTNDNFDTNHTGGSEINSTSLKISLKKLDQHLSSIGPEMLLKVCRSWYCSYDLYKKSIKRNVEAKVKNVSVNEMLDTVGTVHIEKQDLKDIQLKKRKRYARDENIQNIE</sequence>
<accession>J9DA68</accession>